<accession>A0ABW6RUE1</accession>
<comment type="caution">
    <text evidence="2">The sequence shown here is derived from an EMBL/GenBank/DDBJ whole genome shotgun (WGS) entry which is preliminary data.</text>
</comment>
<protein>
    <submittedName>
        <fullName evidence="2">Uncharacterized protein</fullName>
    </submittedName>
</protein>
<evidence type="ECO:0000313" key="2">
    <source>
        <dbReference type="EMBL" id="MFF3566885.1"/>
    </source>
</evidence>
<name>A0ABW6RUE1_9NOCA</name>
<proteinExistence type="predicted"/>
<dbReference type="Proteomes" id="UP001601992">
    <property type="component" value="Unassembled WGS sequence"/>
</dbReference>
<keyword evidence="3" id="KW-1185">Reference proteome</keyword>
<evidence type="ECO:0000256" key="1">
    <source>
        <dbReference type="SAM" id="MobiDB-lite"/>
    </source>
</evidence>
<gene>
    <name evidence="2" type="ORF">ACFYXQ_03790</name>
</gene>
<organism evidence="2 3">
    <name type="scientific">Nocardia jiangxiensis</name>
    <dbReference type="NCBI Taxonomy" id="282685"/>
    <lineage>
        <taxon>Bacteria</taxon>
        <taxon>Bacillati</taxon>
        <taxon>Actinomycetota</taxon>
        <taxon>Actinomycetes</taxon>
        <taxon>Mycobacteriales</taxon>
        <taxon>Nocardiaceae</taxon>
        <taxon>Nocardia</taxon>
    </lineage>
</organism>
<reference evidence="2 3" key="1">
    <citation type="submission" date="2024-10" db="EMBL/GenBank/DDBJ databases">
        <title>The Natural Products Discovery Center: Release of the First 8490 Sequenced Strains for Exploring Actinobacteria Biosynthetic Diversity.</title>
        <authorList>
            <person name="Kalkreuter E."/>
            <person name="Kautsar S.A."/>
            <person name="Yang D."/>
            <person name="Bader C.D."/>
            <person name="Teijaro C.N."/>
            <person name="Fluegel L."/>
            <person name="Davis C.M."/>
            <person name="Simpson J.R."/>
            <person name="Lauterbach L."/>
            <person name="Steele A.D."/>
            <person name="Gui C."/>
            <person name="Meng S."/>
            <person name="Li G."/>
            <person name="Viehrig K."/>
            <person name="Ye F."/>
            <person name="Su P."/>
            <person name="Kiefer A.F."/>
            <person name="Nichols A."/>
            <person name="Cepeda A.J."/>
            <person name="Yan W."/>
            <person name="Fan B."/>
            <person name="Jiang Y."/>
            <person name="Adhikari A."/>
            <person name="Zheng C.-J."/>
            <person name="Schuster L."/>
            <person name="Cowan T.M."/>
            <person name="Smanski M.J."/>
            <person name="Chevrette M.G."/>
            <person name="De Carvalho L.P.S."/>
            <person name="Shen B."/>
        </authorList>
    </citation>
    <scope>NUCLEOTIDE SEQUENCE [LARGE SCALE GENOMIC DNA]</scope>
    <source>
        <strain evidence="2 3">NPDC002593</strain>
    </source>
</reference>
<dbReference type="EMBL" id="JBIAQY010000001">
    <property type="protein sequence ID" value="MFF3566885.1"/>
    <property type="molecule type" value="Genomic_DNA"/>
</dbReference>
<evidence type="ECO:0000313" key="3">
    <source>
        <dbReference type="Proteomes" id="UP001601992"/>
    </source>
</evidence>
<dbReference type="RefSeq" id="WP_387402559.1">
    <property type="nucleotide sequence ID" value="NZ_JBIAQY010000001.1"/>
</dbReference>
<sequence length="85" mass="9575">MDDENLLRDNIENVPEAGPVQPIWSYSQSRERRSERQFSGHVRFLHGTQAERLRGELADVVGELLTWAAKQRSDDHSAEDGAAAT</sequence>
<feature type="compositionally biased region" description="Basic and acidic residues" evidence="1">
    <location>
        <begin position="1"/>
        <end position="11"/>
    </location>
</feature>
<feature type="region of interest" description="Disordered" evidence="1">
    <location>
        <begin position="1"/>
        <end position="22"/>
    </location>
</feature>